<comment type="caution">
    <text evidence="1">The sequence shown here is derived from an EMBL/GenBank/DDBJ whole genome shotgun (WGS) entry which is preliminary data.</text>
</comment>
<dbReference type="EMBL" id="VKHS01000031">
    <property type="protein sequence ID" value="MBB0228524.1"/>
    <property type="molecule type" value="Genomic_DNA"/>
</dbReference>
<proteinExistence type="predicted"/>
<evidence type="ECO:0000313" key="2">
    <source>
        <dbReference type="Proteomes" id="UP000530234"/>
    </source>
</evidence>
<evidence type="ECO:0000313" key="1">
    <source>
        <dbReference type="EMBL" id="MBB0228524.1"/>
    </source>
</evidence>
<accession>A0A7W3T037</accession>
<dbReference type="InterPro" id="IPR027417">
    <property type="entry name" value="P-loop_NTPase"/>
</dbReference>
<organism evidence="1 2">
    <name type="scientific">Streptomyces calidiresistens</name>
    <dbReference type="NCBI Taxonomy" id="1485586"/>
    <lineage>
        <taxon>Bacteria</taxon>
        <taxon>Bacillati</taxon>
        <taxon>Actinomycetota</taxon>
        <taxon>Actinomycetes</taxon>
        <taxon>Kitasatosporales</taxon>
        <taxon>Streptomycetaceae</taxon>
        <taxon>Streptomyces</taxon>
    </lineage>
</organism>
<dbReference type="Proteomes" id="UP000530234">
    <property type="component" value="Unassembled WGS sequence"/>
</dbReference>
<protein>
    <submittedName>
        <fullName evidence="1">Terminase</fullName>
    </submittedName>
</protein>
<gene>
    <name evidence="1" type="ORF">FOE67_03120</name>
</gene>
<keyword evidence="2" id="KW-1185">Reference proteome</keyword>
<name>A0A7W3T037_9ACTN</name>
<reference evidence="2" key="1">
    <citation type="submission" date="2019-10" db="EMBL/GenBank/DDBJ databases">
        <title>Streptomyces sp. nov., a novel actinobacterium isolated from alkaline environment.</title>
        <authorList>
            <person name="Golinska P."/>
        </authorList>
    </citation>
    <scope>NUCLEOTIDE SEQUENCE [LARGE SCALE GENOMIC DNA]</scope>
    <source>
        <strain evidence="2">DSM 42108</strain>
    </source>
</reference>
<dbReference type="AlphaFoldDB" id="A0A7W3T037"/>
<dbReference type="Gene3D" id="3.40.50.300">
    <property type="entry name" value="P-loop containing nucleotide triphosphate hydrolases"/>
    <property type="match status" value="1"/>
</dbReference>
<dbReference type="RefSeq" id="WP_182660194.1">
    <property type="nucleotide sequence ID" value="NZ_VKHS01000031.1"/>
</dbReference>
<sequence length="479" mass="51943">MSSAGRETIDLAARAGLELDPWQKYVLEDALGERPDGRWAATQVGLIVARQNGKGAILEARQLAGLFLFGESVLIHSAHEFKTSKQHFRRILRLIESTPEFDARVARVHKSHGEEGIELKSGARLLFATRTSGGGRGFSGAVLFLDEAYNLTDDGMAALAPTLATEPNYQIWYTTSAPDKDLAPCEVISRARTRALSESPGRLAWFEWSAQLCTDSCGSDCAEHDDPDAPETVRRTNPGLGVRLNHELVEDERAGTISRRAYIRERLSVGRYVVDSTGWEVADSESWEACRLPVGAAPPRHPVAFGLDINPERTMGAISVAGVRPDGTWHMEVVNHLPGTTWMVDRMAELKRKWKPCAVVVGNFGPAGSLIPELDEAGIRVIKASTGERAAAAGLTHDAIVRPPDAPRTWRPRLRHIGQPALTSAMAAATKITLGKDGAFVWGRNSTSADISPLVAGSAALWGLKKFGNRTKKPAAAWA</sequence>